<dbReference type="InterPro" id="IPR049730">
    <property type="entry name" value="SNF2/RAD54-like_C"/>
</dbReference>
<feature type="compositionally biased region" description="Basic residues" evidence="6">
    <location>
        <begin position="84"/>
        <end position="101"/>
    </location>
</feature>
<dbReference type="PROSITE" id="PS51192">
    <property type="entry name" value="HELICASE_ATP_BIND_1"/>
    <property type="match status" value="1"/>
</dbReference>
<dbReference type="InterPro" id="IPR050496">
    <property type="entry name" value="SNF2_RAD54_helicase_repair"/>
</dbReference>
<dbReference type="Proteomes" id="UP000824998">
    <property type="component" value="Unassembled WGS sequence"/>
</dbReference>
<dbReference type="AlphaFoldDB" id="A0A9P7YE31"/>
<dbReference type="SMART" id="SM00490">
    <property type="entry name" value="HELICc"/>
    <property type="match status" value="1"/>
</dbReference>
<feature type="compositionally biased region" description="Basic and acidic residues" evidence="6">
    <location>
        <begin position="59"/>
        <end position="83"/>
    </location>
</feature>
<dbReference type="InterPro" id="IPR038718">
    <property type="entry name" value="SNF2-like_sf"/>
</dbReference>
<dbReference type="Pfam" id="PF00176">
    <property type="entry name" value="SNF2-rel_dom"/>
    <property type="match status" value="1"/>
</dbReference>
<feature type="compositionally biased region" description="Acidic residues" evidence="6">
    <location>
        <begin position="1003"/>
        <end position="1024"/>
    </location>
</feature>
<dbReference type="PANTHER" id="PTHR45629:SF7">
    <property type="entry name" value="DNA EXCISION REPAIR PROTEIN ERCC-6-RELATED"/>
    <property type="match status" value="1"/>
</dbReference>
<organism evidence="9 10">
    <name type="scientific">Amylocarpus encephaloides</name>
    <dbReference type="NCBI Taxonomy" id="45428"/>
    <lineage>
        <taxon>Eukaryota</taxon>
        <taxon>Fungi</taxon>
        <taxon>Dikarya</taxon>
        <taxon>Ascomycota</taxon>
        <taxon>Pezizomycotina</taxon>
        <taxon>Leotiomycetes</taxon>
        <taxon>Helotiales</taxon>
        <taxon>Helotiales incertae sedis</taxon>
        <taxon>Amylocarpus</taxon>
    </lineage>
</organism>
<dbReference type="Pfam" id="PF14773">
    <property type="entry name" value="VIGSSK"/>
    <property type="match status" value="1"/>
</dbReference>
<comment type="caution">
    <text evidence="9">The sequence shown here is derived from an EMBL/GenBank/DDBJ whole genome shotgun (WGS) entry which is preliminary data.</text>
</comment>
<comment type="subcellular location">
    <subcellularLocation>
        <location evidence="1">Nucleus</location>
    </subcellularLocation>
</comment>
<dbReference type="InterPro" id="IPR001650">
    <property type="entry name" value="Helicase_C-like"/>
</dbReference>
<feature type="domain" description="Helicase ATP-binding" evidence="7">
    <location>
        <begin position="238"/>
        <end position="419"/>
    </location>
</feature>
<evidence type="ECO:0000256" key="2">
    <source>
        <dbReference type="ARBA" id="ARBA00022741"/>
    </source>
</evidence>
<evidence type="ECO:0000256" key="5">
    <source>
        <dbReference type="ARBA" id="ARBA00023242"/>
    </source>
</evidence>
<dbReference type="PROSITE" id="PS51194">
    <property type="entry name" value="HELICASE_CTER"/>
    <property type="match status" value="1"/>
</dbReference>
<feature type="region of interest" description="Disordered" evidence="6">
    <location>
        <begin position="1"/>
        <end position="144"/>
    </location>
</feature>
<evidence type="ECO:0000256" key="1">
    <source>
        <dbReference type="ARBA" id="ARBA00004123"/>
    </source>
</evidence>
<evidence type="ECO:0000313" key="10">
    <source>
        <dbReference type="Proteomes" id="UP000824998"/>
    </source>
</evidence>
<feature type="compositionally biased region" description="Basic and acidic residues" evidence="6">
    <location>
        <begin position="990"/>
        <end position="1002"/>
    </location>
</feature>
<dbReference type="GO" id="GO:0005524">
    <property type="term" value="F:ATP binding"/>
    <property type="evidence" value="ECO:0007669"/>
    <property type="project" value="InterPro"/>
</dbReference>
<name>A0A9P7YE31_9HELO</name>
<evidence type="ECO:0000259" key="8">
    <source>
        <dbReference type="PROSITE" id="PS51194"/>
    </source>
</evidence>
<dbReference type="OrthoDB" id="413460at2759"/>
<accession>A0A9P7YE31</accession>
<dbReference type="Pfam" id="PF25806">
    <property type="entry name" value="RHH_ERCC6L2"/>
    <property type="match status" value="1"/>
</dbReference>
<dbReference type="EMBL" id="MU251572">
    <property type="protein sequence ID" value="KAG9231955.1"/>
    <property type="molecule type" value="Genomic_DNA"/>
</dbReference>
<keyword evidence="5" id="KW-0539">Nucleus</keyword>
<feature type="compositionally biased region" description="Acidic residues" evidence="6">
    <location>
        <begin position="1067"/>
        <end position="1076"/>
    </location>
</feature>
<dbReference type="FunFam" id="3.40.50.10810:FF:000019">
    <property type="entry name" value="DNA excision repair protein ERCC-6-like 2 isoform X1"/>
    <property type="match status" value="1"/>
</dbReference>
<evidence type="ECO:0000256" key="6">
    <source>
        <dbReference type="SAM" id="MobiDB-lite"/>
    </source>
</evidence>
<feature type="compositionally biased region" description="Acidic residues" evidence="6">
    <location>
        <begin position="132"/>
        <end position="144"/>
    </location>
</feature>
<evidence type="ECO:0000256" key="3">
    <source>
        <dbReference type="ARBA" id="ARBA00022801"/>
    </source>
</evidence>
<dbReference type="SMART" id="SM00487">
    <property type="entry name" value="DEXDc"/>
    <property type="match status" value="1"/>
</dbReference>
<keyword evidence="2" id="KW-0547">Nucleotide-binding</keyword>
<keyword evidence="4" id="KW-0067">ATP-binding</keyword>
<dbReference type="Pfam" id="PF00271">
    <property type="entry name" value="Helicase_C"/>
    <property type="match status" value="1"/>
</dbReference>
<protein>
    <submittedName>
        <fullName evidence="9">DNA excision repair protein-like protein</fullName>
    </submittedName>
</protein>
<dbReference type="Gene3D" id="3.40.50.10810">
    <property type="entry name" value="Tandem AAA-ATPase domain"/>
    <property type="match status" value="1"/>
</dbReference>
<reference evidence="9" key="1">
    <citation type="journal article" date="2021" name="IMA Fungus">
        <title>Genomic characterization of three marine fungi, including Emericellopsis atlantica sp. nov. with signatures of a generalist lifestyle and marine biomass degradation.</title>
        <authorList>
            <person name="Hagestad O.C."/>
            <person name="Hou L."/>
            <person name="Andersen J.H."/>
            <person name="Hansen E.H."/>
            <person name="Altermark B."/>
            <person name="Li C."/>
            <person name="Kuhnert E."/>
            <person name="Cox R.J."/>
            <person name="Crous P.W."/>
            <person name="Spatafora J.W."/>
            <person name="Lail K."/>
            <person name="Amirebrahimi M."/>
            <person name="Lipzen A."/>
            <person name="Pangilinan J."/>
            <person name="Andreopoulos W."/>
            <person name="Hayes R.D."/>
            <person name="Ng V."/>
            <person name="Grigoriev I.V."/>
            <person name="Jackson S.A."/>
            <person name="Sutton T.D.S."/>
            <person name="Dobson A.D.W."/>
            <person name="Rama T."/>
        </authorList>
    </citation>
    <scope>NUCLEOTIDE SEQUENCE</scope>
    <source>
        <strain evidence="9">TRa018bII</strain>
    </source>
</reference>
<proteinExistence type="predicted"/>
<evidence type="ECO:0000313" key="9">
    <source>
        <dbReference type="EMBL" id="KAG9231955.1"/>
    </source>
</evidence>
<sequence>MPSMARGEQVASEDENSFAPMHPRGRSKREEVKRTIRTRDDAETDSDIEITDVRRRKHKDDVPEERTKAKWSDNDSDDLYEKFKNRKSTKRKKEAATKKKLNAMAKDVAANRKKSRSNGEPVKKKPRLLADSGDEEEEEEGEIDDSIPEYILKRRREFDQRNQELDISGLLLPPRYDGMVFSDDERLEELDERPNFPDSVEQSRDYEDIPLPMSLGMIPASIAQYLRGYQVEGVAFLHHLFVYQKGGILGDDMGLGKTVQVAAFLSAAFGKTGDERDNKRMRKMRRAPGKPWYPRVLIICPGSLIQNWINELNRWGWWHIDKYHGLSKEREGILETASSGRLEIVVTTYHTYRNDMSKLNLIPWDCVVADECHQLKERHSAVTQAMNEINSLCRIGLTGTAIQNKYEELWTLLNWCNPGLLGPIYNWETSISRPLKQGQSHDATFHQLKVARETADRLVNNLLPEFFLRRMKSLIAHQLPKKTDRVVFCPLTDLQRDAYASFLESELVEIVKYSTDDCTCGSERKRGWCCFKHVEGSNTHWKSLVFPVIANLQKLSNHLALLIPNSEDSMEKQERDLEFLKKMVPDQWQDLYKNRESLFNLANPTFCGKWKVLKRLLQQWYEGGDKVLIFSHSVRLLKILQHLFSNTTYNVSLFSGQMRMDERQQAVDDFNTDPSQFIFLISTKAGGVGLNITSANKVVIFDPNWNPSYDLQAQDRAYRIGQLRDVEVFRLVSAGTVEEIVYARQIYKQQQANIGYKASLERRYFKGVQSHKTQKGELFGLRNLLTFHGDDVVLRDIVNKTNVAEAKYGIEMVELNTDEILDDEDNPLKVDDNDDEEGAMSQLAKLIEKGEGLEVEQPAPKPKPKTDPIQAILASAGVQYTHENSEVVGSSKIEAELSRRAQETGNDADFGEHRLFAESQSQHGPNGTVYEFHPPGDVMVRQFCTMAKTFGFESAREFALVVEGWTQKQRRDCLERFYLKRRDFLVGGGEKGEVRDERVREDDGAETGTDIDDLPAEPEVEVELQSEVAPKVEIQSSPVGAAKEKETEATLDELGKQSVMSGGGSETESDDDDELR</sequence>
<dbReference type="GO" id="GO:0005634">
    <property type="term" value="C:nucleus"/>
    <property type="evidence" value="ECO:0007669"/>
    <property type="project" value="UniProtKB-SubCell"/>
</dbReference>
<feature type="domain" description="Helicase C-terminal" evidence="8">
    <location>
        <begin position="612"/>
        <end position="766"/>
    </location>
</feature>
<dbReference type="InterPro" id="IPR000330">
    <property type="entry name" value="SNF2_N"/>
</dbReference>
<keyword evidence="3" id="KW-0378">Hydrolase</keyword>
<dbReference type="CDD" id="cd18793">
    <property type="entry name" value="SF2_C_SNF"/>
    <property type="match status" value="1"/>
</dbReference>
<dbReference type="InterPro" id="IPR014001">
    <property type="entry name" value="Helicase_ATP-bd"/>
</dbReference>
<gene>
    <name evidence="9" type="ORF">BJ875DRAFT_486521</name>
</gene>
<dbReference type="SUPFAM" id="SSF52540">
    <property type="entry name" value="P-loop containing nucleoside triphosphate hydrolases"/>
    <property type="match status" value="2"/>
</dbReference>
<dbReference type="InterPro" id="IPR029256">
    <property type="entry name" value="Heliccase-ass-bd"/>
</dbReference>
<keyword evidence="10" id="KW-1185">Reference proteome</keyword>
<dbReference type="InterPro" id="IPR027417">
    <property type="entry name" value="P-loop_NTPase"/>
</dbReference>
<dbReference type="InterPro" id="IPR057931">
    <property type="entry name" value="RHH_ERCC6L2"/>
</dbReference>
<evidence type="ECO:0000259" key="7">
    <source>
        <dbReference type="PROSITE" id="PS51192"/>
    </source>
</evidence>
<dbReference type="PANTHER" id="PTHR45629">
    <property type="entry name" value="SNF2/RAD54 FAMILY MEMBER"/>
    <property type="match status" value="1"/>
</dbReference>
<dbReference type="GO" id="GO:0016787">
    <property type="term" value="F:hydrolase activity"/>
    <property type="evidence" value="ECO:0007669"/>
    <property type="project" value="UniProtKB-KW"/>
</dbReference>
<dbReference type="Gene3D" id="3.40.50.300">
    <property type="entry name" value="P-loop containing nucleotide triphosphate hydrolases"/>
    <property type="match status" value="1"/>
</dbReference>
<feature type="region of interest" description="Disordered" evidence="6">
    <location>
        <begin position="990"/>
        <end position="1076"/>
    </location>
</feature>
<feature type="compositionally biased region" description="Basic and acidic residues" evidence="6">
    <location>
        <begin position="28"/>
        <end position="41"/>
    </location>
</feature>
<evidence type="ECO:0000256" key="4">
    <source>
        <dbReference type="ARBA" id="ARBA00022840"/>
    </source>
</evidence>